<reference evidence="1 2" key="1">
    <citation type="submission" date="2016-10" db="EMBL/GenBank/DDBJ databases">
        <authorList>
            <person name="de Groot N.N."/>
        </authorList>
    </citation>
    <scope>NUCLEOTIDE SEQUENCE [LARGE SCALE GENOMIC DNA]</scope>
    <source>
        <strain evidence="1 2">AR40</strain>
    </source>
</reference>
<evidence type="ECO:0000313" key="1">
    <source>
        <dbReference type="EMBL" id="SER69055.1"/>
    </source>
</evidence>
<dbReference type="InterPro" id="IPR024234">
    <property type="entry name" value="DUF3801"/>
</dbReference>
<gene>
    <name evidence="1" type="ORF">SAMN04487884_10979</name>
</gene>
<dbReference type="EMBL" id="FOGJ01000009">
    <property type="protein sequence ID" value="SER69055.1"/>
    <property type="molecule type" value="Genomic_DNA"/>
</dbReference>
<dbReference type="Pfam" id="PF12687">
    <property type="entry name" value="DUF3801"/>
    <property type="match status" value="1"/>
</dbReference>
<protein>
    <recommendedName>
        <fullName evidence="3">PcfB family protein</fullName>
    </recommendedName>
</protein>
<name>A0A1H9R944_BUTFI</name>
<sequence length="158" mass="18423">MQEEVTQKSIALVIRTSKLTADVLKKAMIAYLNHLKNKKANWHGKISVKKLMGKDQGANTMEITENNIKSFECVAKKYNVDFAVKKDKTVDPPKYVVFFKGRDADVIAMAFKEFVHGNEKRQNRESVRDRLNRYKELWTQTMNRERAREKTKDRGQSL</sequence>
<evidence type="ECO:0008006" key="3">
    <source>
        <dbReference type="Google" id="ProtNLM"/>
    </source>
</evidence>
<evidence type="ECO:0000313" key="2">
    <source>
        <dbReference type="Proteomes" id="UP000182584"/>
    </source>
</evidence>
<organism evidence="1 2">
    <name type="scientific">Butyrivibrio fibrisolvens</name>
    <dbReference type="NCBI Taxonomy" id="831"/>
    <lineage>
        <taxon>Bacteria</taxon>
        <taxon>Bacillati</taxon>
        <taxon>Bacillota</taxon>
        <taxon>Clostridia</taxon>
        <taxon>Lachnospirales</taxon>
        <taxon>Lachnospiraceae</taxon>
        <taxon>Butyrivibrio</taxon>
    </lineage>
</organism>
<dbReference type="OrthoDB" id="9811478at2"/>
<proteinExistence type="predicted"/>
<dbReference type="Proteomes" id="UP000182584">
    <property type="component" value="Unassembled WGS sequence"/>
</dbReference>
<dbReference type="RefSeq" id="WP_074755645.1">
    <property type="nucleotide sequence ID" value="NZ_FOGJ01000009.1"/>
</dbReference>
<dbReference type="AlphaFoldDB" id="A0A1H9R944"/>
<accession>A0A1H9R944</accession>